<organism evidence="2 3">
    <name type="scientific">Pseudocercospora eumusae</name>
    <dbReference type="NCBI Taxonomy" id="321146"/>
    <lineage>
        <taxon>Eukaryota</taxon>
        <taxon>Fungi</taxon>
        <taxon>Dikarya</taxon>
        <taxon>Ascomycota</taxon>
        <taxon>Pezizomycotina</taxon>
        <taxon>Dothideomycetes</taxon>
        <taxon>Dothideomycetidae</taxon>
        <taxon>Mycosphaerellales</taxon>
        <taxon>Mycosphaerellaceae</taxon>
        <taxon>Pseudocercospora</taxon>
    </lineage>
</organism>
<proteinExistence type="predicted"/>
<evidence type="ECO:0000313" key="2">
    <source>
        <dbReference type="EMBL" id="KXS95732.1"/>
    </source>
</evidence>
<dbReference type="AlphaFoldDB" id="A0A139GZY7"/>
<gene>
    <name evidence="2" type="ORF">AC578_10777</name>
</gene>
<dbReference type="EMBL" id="LFZN01000203">
    <property type="protein sequence ID" value="KXS95732.1"/>
    <property type="molecule type" value="Genomic_DNA"/>
</dbReference>
<dbReference type="OrthoDB" id="3643229at2759"/>
<dbReference type="Proteomes" id="UP000070133">
    <property type="component" value="Unassembled WGS sequence"/>
</dbReference>
<feature type="region of interest" description="Disordered" evidence="1">
    <location>
        <begin position="242"/>
        <end position="277"/>
    </location>
</feature>
<keyword evidence="3" id="KW-1185">Reference proteome</keyword>
<evidence type="ECO:0000256" key="1">
    <source>
        <dbReference type="SAM" id="MobiDB-lite"/>
    </source>
</evidence>
<sequence>MSGNDRRRTKREFKNPDHTKTAYGLPWISCPDRFAGWKRVEKVQRRVRPAVEDQKYKPDFTARRLQRQLDIWFELSFNGRYRRYSPYGGVCGWNFDFPKSAEAWTNRKIRTYRKIYPGPKPLTGVNERRRAERRARYEKVKSGKISTDSILTAYEQALIPAYLNGINEINFSTESETKPKEERTTSIKGPQIQPAIARILADLNANDEAIKAHQARADHGEVAPPESDFDFGAWNKANEWEERRQKGKNHNRRLERALIKEGEEPLWRKPGDQVEYL</sequence>
<name>A0A139GZY7_9PEZI</name>
<comment type="caution">
    <text evidence="2">The sequence shown here is derived from an EMBL/GenBank/DDBJ whole genome shotgun (WGS) entry which is preliminary data.</text>
</comment>
<reference evidence="2 3" key="1">
    <citation type="submission" date="2015-07" db="EMBL/GenBank/DDBJ databases">
        <title>Comparative genomics of the Sigatoka disease complex on banana suggests a link between parallel evolutionary changes in Pseudocercospora fijiensis and Pseudocercospora eumusae and increased virulence on the banana host.</title>
        <authorList>
            <person name="Chang T.-C."/>
            <person name="Salvucci A."/>
            <person name="Crous P.W."/>
            <person name="Stergiopoulos I."/>
        </authorList>
    </citation>
    <scope>NUCLEOTIDE SEQUENCE [LARGE SCALE GENOMIC DNA]</scope>
    <source>
        <strain evidence="2 3">CBS 114824</strain>
    </source>
</reference>
<feature type="compositionally biased region" description="Basic and acidic residues" evidence="1">
    <location>
        <begin position="252"/>
        <end position="277"/>
    </location>
</feature>
<accession>A0A139GZY7</accession>
<evidence type="ECO:0000313" key="3">
    <source>
        <dbReference type="Proteomes" id="UP000070133"/>
    </source>
</evidence>
<protein>
    <submittedName>
        <fullName evidence="2">Uncharacterized protein</fullName>
    </submittedName>
</protein>